<dbReference type="EMBL" id="CM026421">
    <property type="protein sequence ID" value="KAG0591355.1"/>
    <property type="molecule type" value="Genomic_DNA"/>
</dbReference>
<evidence type="ECO:0000256" key="1">
    <source>
        <dbReference type="SAM" id="SignalP"/>
    </source>
</evidence>
<feature type="signal peptide" evidence="1">
    <location>
        <begin position="1"/>
        <end position="19"/>
    </location>
</feature>
<sequence>MLCVLRLLCSCLMWLTTLPSFFPMKYHMKWPPPGICLCCWGFKIFYTGGFLI</sequence>
<evidence type="ECO:0008006" key="4">
    <source>
        <dbReference type="Google" id="ProtNLM"/>
    </source>
</evidence>
<evidence type="ECO:0000313" key="3">
    <source>
        <dbReference type="Proteomes" id="UP000822688"/>
    </source>
</evidence>
<protein>
    <recommendedName>
        <fullName evidence="4">NADH dehydrogenase subunit 1</fullName>
    </recommendedName>
</protein>
<accession>A0A8T0J737</accession>
<name>A0A8T0J737_CERPU</name>
<reference evidence="2" key="1">
    <citation type="submission" date="2020-06" db="EMBL/GenBank/DDBJ databases">
        <title>WGS assembly of Ceratodon purpureus strain R40.</title>
        <authorList>
            <person name="Carey S.B."/>
            <person name="Jenkins J."/>
            <person name="Shu S."/>
            <person name="Lovell J.T."/>
            <person name="Sreedasyam A."/>
            <person name="Maumus F."/>
            <person name="Tiley G.P."/>
            <person name="Fernandez-Pozo N."/>
            <person name="Barry K."/>
            <person name="Chen C."/>
            <person name="Wang M."/>
            <person name="Lipzen A."/>
            <person name="Daum C."/>
            <person name="Saski C.A."/>
            <person name="Payton A.C."/>
            <person name="Mcbreen J.C."/>
            <person name="Conrad R.E."/>
            <person name="Kollar L.M."/>
            <person name="Olsson S."/>
            <person name="Huttunen S."/>
            <person name="Landis J.B."/>
            <person name="Wickett N.J."/>
            <person name="Johnson M.G."/>
            <person name="Rensing S.A."/>
            <person name="Grimwood J."/>
            <person name="Schmutz J."/>
            <person name="Mcdaniel S.F."/>
        </authorList>
    </citation>
    <scope>NUCLEOTIDE SEQUENCE</scope>
    <source>
        <strain evidence="2">R40</strain>
    </source>
</reference>
<comment type="caution">
    <text evidence="2">The sequence shown here is derived from an EMBL/GenBank/DDBJ whole genome shotgun (WGS) entry which is preliminary data.</text>
</comment>
<keyword evidence="3" id="KW-1185">Reference proteome</keyword>
<keyword evidence="1" id="KW-0732">Signal</keyword>
<dbReference type="AlphaFoldDB" id="A0A8T0J737"/>
<gene>
    <name evidence="2" type="ORF">KC19_1G169500</name>
</gene>
<evidence type="ECO:0000313" key="2">
    <source>
        <dbReference type="EMBL" id="KAG0591355.1"/>
    </source>
</evidence>
<organism evidence="2 3">
    <name type="scientific">Ceratodon purpureus</name>
    <name type="common">Fire moss</name>
    <name type="synonym">Dicranum purpureum</name>
    <dbReference type="NCBI Taxonomy" id="3225"/>
    <lineage>
        <taxon>Eukaryota</taxon>
        <taxon>Viridiplantae</taxon>
        <taxon>Streptophyta</taxon>
        <taxon>Embryophyta</taxon>
        <taxon>Bryophyta</taxon>
        <taxon>Bryophytina</taxon>
        <taxon>Bryopsida</taxon>
        <taxon>Dicranidae</taxon>
        <taxon>Pseudoditrichales</taxon>
        <taxon>Ditrichaceae</taxon>
        <taxon>Ceratodon</taxon>
    </lineage>
</organism>
<proteinExistence type="predicted"/>
<feature type="chain" id="PRO_5035797256" description="NADH dehydrogenase subunit 1" evidence="1">
    <location>
        <begin position="20"/>
        <end position="52"/>
    </location>
</feature>
<dbReference type="Proteomes" id="UP000822688">
    <property type="component" value="Chromosome 1"/>
</dbReference>